<dbReference type="PROSITE" id="PS51257">
    <property type="entry name" value="PROKAR_LIPOPROTEIN"/>
    <property type="match status" value="1"/>
</dbReference>
<dbReference type="RefSeq" id="WP_204683957.1">
    <property type="nucleotide sequence ID" value="NZ_BSNR01000014.1"/>
</dbReference>
<sequence>MKRLLVIGAAALLSACGGQVVHAPAPIGDLVKPGTPPWLTVTGGEDKLEVRGLDHKLLLEPAPELATAVQSQLGTQVLPSYFQGLVVTCSSLATTLHVDEKKAPGELQLEMSLHCGIWARGFDADHDYKVHVSTAVSDGASDQGYAQALPVLLANGANDVAARLRGDLQKFANTPR</sequence>
<feature type="signal peptide" evidence="1">
    <location>
        <begin position="1"/>
        <end position="23"/>
    </location>
</feature>
<comment type="caution">
    <text evidence="2">The sequence shown here is derived from an EMBL/GenBank/DDBJ whole genome shotgun (WGS) entry which is preliminary data.</text>
</comment>
<keyword evidence="3" id="KW-1185">Reference proteome</keyword>
<gene>
    <name evidence="2" type="ORF">ISP19_18790</name>
</gene>
<proteinExistence type="predicted"/>
<accession>A0ABS2K880</accession>
<dbReference type="EMBL" id="JADIKE010000039">
    <property type="protein sequence ID" value="MBM7127428.1"/>
    <property type="molecule type" value="Genomic_DNA"/>
</dbReference>
<evidence type="ECO:0000256" key="1">
    <source>
        <dbReference type="SAM" id="SignalP"/>
    </source>
</evidence>
<name>A0ABS2K880_9GAMM</name>
<evidence type="ECO:0000313" key="3">
    <source>
        <dbReference type="Proteomes" id="UP001430149"/>
    </source>
</evidence>
<evidence type="ECO:0008006" key="4">
    <source>
        <dbReference type="Google" id="ProtNLM"/>
    </source>
</evidence>
<feature type="chain" id="PRO_5046109994" description="ABC-type transport auxiliary lipoprotein component domain-containing protein" evidence="1">
    <location>
        <begin position="24"/>
        <end position="176"/>
    </location>
</feature>
<organism evidence="2 3">
    <name type="scientific">Dyella flava</name>
    <dbReference type="NCBI Taxonomy" id="1920170"/>
    <lineage>
        <taxon>Bacteria</taxon>
        <taxon>Pseudomonadati</taxon>
        <taxon>Pseudomonadota</taxon>
        <taxon>Gammaproteobacteria</taxon>
        <taxon>Lysobacterales</taxon>
        <taxon>Rhodanobacteraceae</taxon>
        <taxon>Dyella</taxon>
    </lineage>
</organism>
<dbReference type="Proteomes" id="UP001430149">
    <property type="component" value="Unassembled WGS sequence"/>
</dbReference>
<reference evidence="2" key="1">
    <citation type="submission" date="2020-10" db="EMBL/GenBank/DDBJ databases">
        <title>Phylogeny of dyella-like bacteria.</title>
        <authorList>
            <person name="Fu J."/>
        </authorList>
    </citation>
    <scope>NUCLEOTIDE SEQUENCE</scope>
    <source>
        <strain evidence="2">DHOC52</strain>
    </source>
</reference>
<protein>
    <recommendedName>
        <fullName evidence="4">ABC-type transport auxiliary lipoprotein component domain-containing protein</fullName>
    </recommendedName>
</protein>
<keyword evidence="1" id="KW-0732">Signal</keyword>
<evidence type="ECO:0000313" key="2">
    <source>
        <dbReference type="EMBL" id="MBM7127428.1"/>
    </source>
</evidence>